<protein>
    <submittedName>
        <fullName evidence="1">Uncharacterized protein</fullName>
    </submittedName>
</protein>
<proteinExistence type="predicted"/>
<accession>X1PXW0</accession>
<organism evidence="1">
    <name type="scientific">marine sediment metagenome</name>
    <dbReference type="NCBI Taxonomy" id="412755"/>
    <lineage>
        <taxon>unclassified sequences</taxon>
        <taxon>metagenomes</taxon>
        <taxon>ecological metagenomes</taxon>
    </lineage>
</organism>
<dbReference type="AlphaFoldDB" id="X1PXW0"/>
<comment type="caution">
    <text evidence="1">The sequence shown here is derived from an EMBL/GenBank/DDBJ whole genome shotgun (WGS) entry which is preliminary data.</text>
</comment>
<evidence type="ECO:0000313" key="1">
    <source>
        <dbReference type="EMBL" id="GAI43690.1"/>
    </source>
</evidence>
<dbReference type="EMBL" id="BARV01033294">
    <property type="protein sequence ID" value="GAI43690.1"/>
    <property type="molecule type" value="Genomic_DNA"/>
</dbReference>
<gene>
    <name evidence="1" type="ORF">S06H3_52353</name>
</gene>
<sequence>MQVWIDEMNGMGKLNDRLKDKKDEEVEDILYDFSALKKAAEELKLEKWY</sequence>
<reference evidence="1" key="1">
    <citation type="journal article" date="2014" name="Front. Microbiol.">
        <title>High frequency of phylogenetically diverse reductive dehalogenase-homologous genes in deep subseafloor sedimentary metagenomes.</title>
        <authorList>
            <person name="Kawai M."/>
            <person name="Futagami T."/>
            <person name="Toyoda A."/>
            <person name="Takaki Y."/>
            <person name="Nishi S."/>
            <person name="Hori S."/>
            <person name="Arai W."/>
            <person name="Tsubouchi T."/>
            <person name="Morono Y."/>
            <person name="Uchiyama I."/>
            <person name="Ito T."/>
            <person name="Fujiyama A."/>
            <person name="Inagaki F."/>
            <person name="Takami H."/>
        </authorList>
    </citation>
    <scope>NUCLEOTIDE SEQUENCE</scope>
    <source>
        <strain evidence="1">Expedition CK06-06</strain>
    </source>
</reference>
<name>X1PXW0_9ZZZZ</name>